<comment type="similarity">
    <text evidence="1">Belongs to the short-chain dehydrogenases/reductases (SDR) family.</text>
</comment>
<dbReference type="NCBIfam" id="NF009466">
    <property type="entry name" value="PRK12826.1-2"/>
    <property type="match status" value="1"/>
</dbReference>
<accession>A0A7Y0DZX7</accession>
<name>A0A7Y0DZX7_9PROT</name>
<gene>
    <name evidence="3" type="ORF">HH303_09345</name>
</gene>
<dbReference type="InterPro" id="IPR002347">
    <property type="entry name" value="SDR_fam"/>
</dbReference>
<dbReference type="EMBL" id="JABBNT010000002">
    <property type="protein sequence ID" value="NMM44685.1"/>
    <property type="molecule type" value="Genomic_DNA"/>
</dbReference>
<dbReference type="PANTHER" id="PTHR24321:SF8">
    <property type="entry name" value="ESTRADIOL 17-BETA-DEHYDROGENASE 8-RELATED"/>
    <property type="match status" value="1"/>
</dbReference>
<reference evidence="3 4" key="1">
    <citation type="submission" date="2020-04" db="EMBL/GenBank/DDBJ databases">
        <title>Rhodospirillaceae bacterium KN72 isolated from deep sea.</title>
        <authorList>
            <person name="Zhang D.-C."/>
        </authorList>
    </citation>
    <scope>NUCLEOTIDE SEQUENCE [LARGE SCALE GENOMIC DNA]</scope>
    <source>
        <strain evidence="3 4">KN72</strain>
    </source>
</reference>
<dbReference type="Pfam" id="PF13561">
    <property type="entry name" value="adh_short_C2"/>
    <property type="match status" value="1"/>
</dbReference>
<organism evidence="3 4">
    <name type="scientific">Pacificispira spongiicola</name>
    <dbReference type="NCBI Taxonomy" id="2729598"/>
    <lineage>
        <taxon>Bacteria</taxon>
        <taxon>Pseudomonadati</taxon>
        <taxon>Pseudomonadota</taxon>
        <taxon>Alphaproteobacteria</taxon>
        <taxon>Rhodospirillales</taxon>
        <taxon>Rhodospirillaceae</taxon>
        <taxon>Pacificispira</taxon>
    </lineage>
</organism>
<dbReference type="PROSITE" id="PS00061">
    <property type="entry name" value="ADH_SHORT"/>
    <property type="match status" value="1"/>
</dbReference>
<evidence type="ECO:0000256" key="1">
    <source>
        <dbReference type="ARBA" id="ARBA00006484"/>
    </source>
</evidence>
<dbReference type="RefSeq" id="WP_169625030.1">
    <property type="nucleotide sequence ID" value="NZ_JABBNT010000002.1"/>
</dbReference>
<evidence type="ECO:0000256" key="2">
    <source>
        <dbReference type="ARBA" id="ARBA00023002"/>
    </source>
</evidence>
<dbReference type="InterPro" id="IPR020904">
    <property type="entry name" value="Sc_DH/Rdtase_CS"/>
</dbReference>
<dbReference type="GO" id="GO:0016491">
    <property type="term" value="F:oxidoreductase activity"/>
    <property type="evidence" value="ECO:0007669"/>
    <property type="project" value="UniProtKB-KW"/>
</dbReference>
<comment type="caution">
    <text evidence="3">The sequence shown here is derived from an EMBL/GenBank/DDBJ whole genome shotgun (WGS) entry which is preliminary data.</text>
</comment>
<dbReference type="PRINTS" id="PR00080">
    <property type="entry name" value="SDRFAMILY"/>
</dbReference>
<evidence type="ECO:0000313" key="4">
    <source>
        <dbReference type="Proteomes" id="UP000539372"/>
    </source>
</evidence>
<dbReference type="PRINTS" id="PR00081">
    <property type="entry name" value="GDHRDH"/>
</dbReference>
<dbReference type="FunFam" id="3.40.50.720:FF:000084">
    <property type="entry name" value="Short-chain dehydrogenase reductase"/>
    <property type="match status" value="1"/>
</dbReference>
<dbReference type="CDD" id="cd05233">
    <property type="entry name" value="SDR_c"/>
    <property type="match status" value="1"/>
</dbReference>
<evidence type="ECO:0000313" key="3">
    <source>
        <dbReference type="EMBL" id="NMM44685.1"/>
    </source>
</evidence>
<dbReference type="Gene3D" id="3.40.50.720">
    <property type="entry name" value="NAD(P)-binding Rossmann-like Domain"/>
    <property type="match status" value="1"/>
</dbReference>
<keyword evidence="4" id="KW-1185">Reference proteome</keyword>
<dbReference type="PANTHER" id="PTHR24321">
    <property type="entry name" value="DEHYDROGENASES, SHORT CHAIN"/>
    <property type="match status" value="1"/>
</dbReference>
<dbReference type="Proteomes" id="UP000539372">
    <property type="component" value="Unassembled WGS sequence"/>
</dbReference>
<dbReference type="SUPFAM" id="SSF51735">
    <property type="entry name" value="NAD(P)-binding Rossmann-fold domains"/>
    <property type="match status" value="1"/>
</dbReference>
<dbReference type="InterPro" id="IPR036291">
    <property type="entry name" value="NAD(P)-bd_dom_sf"/>
</dbReference>
<dbReference type="AlphaFoldDB" id="A0A7Y0DZX7"/>
<protein>
    <submittedName>
        <fullName evidence="3">SDR family oxidoreductase</fullName>
    </submittedName>
</protein>
<sequence>MTIDLTEKRILITAGAAGIGRLMAERMDQAGARVFVCDVDEAGLDNLKSIRPGIGCIKADVSDRDQIDAFFDAGLKFLGGLDVMVNNAGIAGPTAPVEDIDPDDFERVLSINVTGQFLCTRLAVPELKKSGGGSIINLSSAAGKFAFPLRTPYSASKWGVIGFTKSLAAELGEFNIRVNAILPGAVAGDRIERVISAKAEARGVSYEKMLAEYTSIASMNRLIPPDDIVDMALFLASDLCGTLSGQALSVDGDLQTLK</sequence>
<keyword evidence="2" id="KW-0560">Oxidoreductase</keyword>
<proteinExistence type="inferred from homology"/>